<evidence type="ECO:0000313" key="3">
    <source>
        <dbReference type="Proteomes" id="UP000663828"/>
    </source>
</evidence>
<organism evidence="2 4">
    <name type="scientific">Adineta ricciae</name>
    <name type="common">Rotifer</name>
    <dbReference type="NCBI Taxonomy" id="249248"/>
    <lineage>
        <taxon>Eukaryota</taxon>
        <taxon>Metazoa</taxon>
        <taxon>Spiralia</taxon>
        <taxon>Gnathifera</taxon>
        <taxon>Rotifera</taxon>
        <taxon>Eurotatoria</taxon>
        <taxon>Bdelloidea</taxon>
        <taxon>Adinetida</taxon>
        <taxon>Adinetidae</taxon>
        <taxon>Adineta</taxon>
    </lineage>
</organism>
<dbReference type="AlphaFoldDB" id="A0A815TBY2"/>
<name>A0A815TBY2_ADIRI</name>
<keyword evidence="3" id="KW-1185">Reference proteome</keyword>
<sequence>MSELTKTLGDFARNLDNLKPNDFHSLVTTPHDTKLNASNAGILNLGSSGVLDFLLTARLRSMLCRDNFSVTPLLIGVTAFGILTKAIELFIGLFGNAFCKFDQIDTLLNVTDPPFPPTIYPKPRESDNVGYMCVDITVRSFA</sequence>
<dbReference type="EMBL" id="CAJNOR010004003">
    <property type="protein sequence ID" value="CAF1467151.1"/>
    <property type="molecule type" value="Genomic_DNA"/>
</dbReference>
<evidence type="ECO:0000313" key="1">
    <source>
        <dbReference type="EMBL" id="CAF1467151.1"/>
    </source>
</evidence>
<dbReference type="Proteomes" id="UP000663852">
    <property type="component" value="Unassembled WGS sequence"/>
</dbReference>
<dbReference type="Proteomes" id="UP000663828">
    <property type="component" value="Unassembled WGS sequence"/>
</dbReference>
<dbReference type="EMBL" id="CAJNOJ010000625">
    <property type="protein sequence ID" value="CAF1499047.1"/>
    <property type="molecule type" value="Genomic_DNA"/>
</dbReference>
<gene>
    <name evidence="2" type="ORF">EDS130_LOCUS42511</name>
    <name evidence="1" type="ORF">XAT740_LOCUS37763</name>
</gene>
<evidence type="ECO:0000313" key="2">
    <source>
        <dbReference type="EMBL" id="CAF1499047.1"/>
    </source>
</evidence>
<protein>
    <submittedName>
        <fullName evidence="2">Uncharacterized protein</fullName>
    </submittedName>
</protein>
<evidence type="ECO:0000313" key="4">
    <source>
        <dbReference type="Proteomes" id="UP000663852"/>
    </source>
</evidence>
<comment type="caution">
    <text evidence="2">The sequence shown here is derived from an EMBL/GenBank/DDBJ whole genome shotgun (WGS) entry which is preliminary data.</text>
</comment>
<accession>A0A815TBY2</accession>
<reference evidence="2" key="1">
    <citation type="submission" date="2021-02" db="EMBL/GenBank/DDBJ databases">
        <authorList>
            <person name="Nowell W R."/>
        </authorList>
    </citation>
    <scope>NUCLEOTIDE SEQUENCE</scope>
</reference>
<proteinExistence type="predicted"/>